<accession>A0A2W1NJQ2</accession>
<sequence>MVNKYKGLFIFVNKNETMFGKGMMKKLEQMQQQVEETKSRLDNVKLIGEAMEGKVRVEVNGNGVITDITAKDDLPKEELIDLIMVAANRALDQANRTKEMEMAQSAKGIIPGM</sequence>
<protein>
    <recommendedName>
        <fullName evidence="4">Nucleoid-associated protein</fullName>
    </recommendedName>
</protein>
<dbReference type="PIRSF" id="PIRSF004555">
    <property type="entry name" value="UCP004555"/>
    <property type="match status" value="1"/>
</dbReference>
<evidence type="ECO:0000256" key="1">
    <source>
        <dbReference type="SAM" id="Coils"/>
    </source>
</evidence>
<dbReference type="InterPro" id="IPR004401">
    <property type="entry name" value="YbaB/EbfC"/>
</dbReference>
<dbReference type="Proteomes" id="UP000249248">
    <property type="component" value="Unassembled WGS sequence"/>
</dbReference>
<evidence type="ECO:0000313" key="2">
    <source>
        <dbReference type="EMBL" id="PZE18186.1"/>
    </source>
</evidence>
<keyword evidence="3" id="KW-1185">Reference proteome</keyword>
<evidence type="ECO:0008006" key="4">
    <source>
        <dbReference type="Google" id="ProtNLM"/>
    </source>
</evidence>
<proteinExistence type="predicted"/>
<dbReference type="SUPFAM" id="SSF82607">
    <property type="entry name" value="YbaB-like"/>
    <property type="match status" value="1"/>
</dbReference>
<reference evidence="2 3" key="1">
    <citation type="submission" date="2018-06" db="EMBL/GenBank/DDBJ databases">
        <title>The draft genome sequence of Crocinitomix sp. SM1701.</title>
        <authorList>
            <person name="Zhang X."/>
        </authorList>
    </citation>
    <scope>NUCLEOTIDE SEQUENCE [LARGE SCALE GENOMIC DNA]</scope>
    <source>
        <strain evidence="2 3">SM1701</strain>
    </source>
</reference>
<organism evidence="2 3">
    <name type="scientific">Putridiphycobacter roseus</name>
    <dbReference type="NCBI Taxonomy" id="2219161"/>
    <lineage>
        <taxon>Bacteria</taxon>
        <taxon>Pseudomonadati</taxon>
        <taxon>Bacteroidota</taxon>
        <taxon>Flavobacteriia</taxon>
        <taxon>Flavobacteriales</taxon>
        <taxon>Crocinitomicaceae</taxon>
        <taxon>Putridiphycobacter</taxon>
    </lineage>
</organism>
<dbReference type="InterPro" id="IPR036894">
    <property type="entry name" value="YbaB-like_sf"/>
</dbReference>
<dbReference type="Gene3D" id="3.30.1310.10">
    <property type="entry name" value="Nucleoid-associated protein YbaB-like domain"/>
    <property type="match status" value="1"/>
</dbReference>
<dbReference type="Pfam" id="PF02575">
    <property type="entry name" value="YbaB_DNA_bd"/>
    <property type="match status" value="1"/>
</dbReference>
<name>A0A2W1NJQ2_9FLAO</name>
<gene>
    <name evidence="2" type="ORF">DNU06_06115</name>
</gene>
<dbReference type="EMBL" id="QKSB01000002">
    <property type="protein sequence ID" value="PZE18186.1"/>
    <property type="molecule type" value="Genomic_DNA"/>
</dbReference>
<keyword evidence="1" id="KW-0175">Coiled coil</keyword>
<feature type="coiled-coil region" evidence="1">
    <location>
        <begin position="20"/>
        <end position="47"/>
    </location>
</feature>
<comment type="caution">
    <text evidence="2">The sequence shown here is derived from an EMBL/GenBank/DDBJ whole genome shotgun (WGS) entry which is preliminary data.</text>
</comment>
<evidence type="ECO:0000313" key="3">
    <source>
        <dbReference type="Proteomes" id="UP000249248"/>
    </source>
</evidence>
<dbReference type="GO" id="GO:0003677">
    <property type="term" value="F:DNA binding"/>
    <property type="evidence" value="ECO:0007669"/>
    <property type="project" value="InterPro"/>
</dbReference>
<dbReference type="AlphaFoldDB" id="A0A2W1NJQ2"/>